<accession>A0A0G4H134</accession>
<proteinExistence type="predicted"/>
<dbReference type="InParanoid" id="A0A0G4H134"/>
<evidence type="ECO:0000313" key="2">
    <source>
        <dbReference type="Proteomes" id="UP000041254"/>
    </source>
</evidence>
<dbReference type="Proteomes" id="UP000041254">
    <property type="component" value="Unassembled WGS sequence"/>
</dbReference>
<dbReference type="AlphaFoldDB" id="A0A0G4H134"/>
<dbReference type="EMBL" id="CDMY01000931">
    <property type="protein sequence ID" value="CEM37265.1"/>
    <property type="molecule type" value="Genomic_DNA"/>
</dbReference>
<gene>
    <name evidence="1" type="ORF">Vbra_1630</name>
</gene>
<keyword evidence="2" id="KW-1185">Reference proteome</keyword>
<dbReference type="PhylomeDB" id="A0A0G4H134"/>
<evidence type="ECO:0000313" key="1">
    <source>
        <dbReference type="EMBL" id="CEM37265.1"/>
    </source>
</evidence>
<name>A0A0G4H134_VITBC</name>
<organism evidence="1 2">
    <name type="scientific">Vitrella brassicaformis (strain CCMP3155)</name>
    <dbReference type="NCBI Taxonomy" id="1169540"/>
    <lineage>
        <taxon>Eukaryota</taxon>
        <taxon>Sar</taxon>
        <taxon>Alveolata</taxon>
        <taxon>Colpodellida</taxon>
        <taxon>Vitrellaceae</taxon>
        <taxon>Vitrella</taxon>
    </lineage>
</organism>
<reference evidence="1 2" key="1">
    <citation type="submission" date="2014-11" db="EMBL/GenBank/DDBJ databases">
        <authorList>
            <person name="Zhu J."/>
            <person name="Qi W."/>
            <person name="Song R."/>
        </authorList>
    </citation>
    <scope>NUCLEOTIDE SEQUENCE [LARGE SCALE GENOMIC DNA]</scope>
</reference>
<dbReference type="VEuPathDB" id="CryptoDB:Vbra_1630"/>
<sequence>MSHQAWLDDARGFQVANNLRCCLFLSSCQPPWIHVWRDATNVDSMDTKRRIDMAKAFADLYLMLDTIRIWGAADVLCLWRRPHKVVKSLSIDFSRYKVAAIRRSHPQGP</sequence>
<protein>
    <submittedName>
        <fullName evidence="1">Uncharacterized protein</fullName>
    </submittedName>
</protein>